<sequence>MQAASTLVSFMPWSVVIFFSSSHALSSANSGPLSSTSLPLSLPLQAGTHLINSSFFLSCSSSSSLITPIFLFLFHFPPPPALTIFS</sequence>
<reference evidence="2 3" key="1">
    <citation type="submission" date="2016-05" db="EMBL/GenBank/DDBJ databases">
        <title>Genome sequencing reveals origins of a unique bacterial endosymbiosis in the earliest lineages of terrestrial Fungi.</title>
        <authorList>
            <consortium name="DOE Joint Genome Institute"/>
            <person name="Uehling J."/>
            <person name="Gryganskyi A."/>
            <person name="Hameed K."/>
            <person name="Tschaplinski T."/>
            <person name="Misztal P."/>
            <person name="Wu S."/>
            <person name="Desiro A."/>
            <person name="Vande Pol N."/>
            <person name="Du Z.-Y."/>
            <person name="Zienkiewicz A."/>
            <person name="Zienkiewicz K."/>
            <person name="Morin E."/>
            <person name="Tisserant E."/>
            <person name="Splivallo R."/>
            <person name="Hainaut M."/>
            <person name="Henrissat B."/>
            <person name="Ohm R."/>
            <person name="Kuo A."/>
            <person name="Yan J."/>
            <person name="Lipzen A."/>
            <person name="Nolan M."/>
            <person name="Labutti K."/>
            <person name="Barry K."/>
            <person name="Goldstein A."/>
            <person name="Labbe J."/>
            <person name="Schadt C."/>
            <person name="Tuskan G."/>
            <person name="Grigoriev I."/>
            <person name="Martin F."/>
            <person name="Vilgalys R."/>
            <person name="Bonito G."/>
        </authorList>
    </citation>
    <scope>NUCLEOTIDE SEQUENCE [LARGE SCALE GENOMIC DNA]</scope>
    <source>
        <strain evidence="2 3">AG-77</strain>
    </source>
</reference>
<organism evidence="2 3">
    <name type="scientific">Linnemannia elongata AG-77</name>
    <dbReference type="NCBI Taxonomy" id="1314771"/>
    <lineage>
        <taxon>Eukaryota</taxon>
        <taxon>Fungi</taxon>
        <taxon>Fungi incertae sedis</taxon>
        <taxon>Mucoromycota</taxon>
        <taxon>Mortierellomycotina</taxon>
        <taxon>Mortierellomycetes</taxon>
        <taxon>Mortierellales</taxon>
        <taxon>Mortierellaceae</taxon>
        <taxon>Linnemannia</taxon>
    </lineage>
</organism>
<keyword evidence="3" id="KW-1185">Reference proteome</keyword>
<feature type="chain" id="PRO_5008276232" description="REJ domain-containing protein" evidence="1">
    <location>
        <begin position="27"/>
        <end position="86"/>
    </location>
</feature>
<feature type="signal peptide" evidence="1">
    <location>
        <begin position="1"/>
        <end position="26"/>
    </location>
</feature>
<evidence type="ECO:0000313" key="2">
    <source>
        <dbReference type="EMBL" id="OAQ27389.1"/>
    </source>
</evidence>
<dbReference type="EMBL" id="KV442057">
    <property type="protein sequence ID" value="OAQ27389.1"/>
    <property type="molecule type" value="Genomic_DNA"/>
</dbReference>
<evidence type="ECO:0000313" key="3">
    <source>
        <dbReference type="Proteomes" id="UP000078512"/>
    </source>
</evidence>
<accession>A0A197JSU5</accession>
<gene>
    <name evidence="2" type="ORF">K457DRAFT_1477915</name>
</gene>
<evidence type="ECO:0008006" key="4">
    <source>
        <dbReference type="Google" id="ProtNLM"/>
    </source>
</evidence>
<name>A0A197JSU5_9FUNG</name>
<keyword evidence="1" id="KW-0732">Signal</keyword>
<proteinExistence type="predicted"/>
<dbReference type="AlphaFoldDB" id="A0A197JSU5"/>
<evidence type="ECO:0000256" key="1">
    <source>
        <dbReference type="SAM" id="SignalP"/>
    </source>
</evidence>
<protein>
    <recommendedName>
        <fullName evidence="4">REJ domain-containing protein</fullName>
    </recommendedName>
</protein>
<dbReference type="Proteomes" id="UP000078512">
    <property type="component" value="Unassembled WGS sequence"/>
</dbReference>